<dbReference type="InterPro" id="IPR043502">
    <property type="entry name" value="DNA/RNA_pol_sf"/>
</dbReference>
<accession>A0A3B4WPN1</accession>
<dbReference type="Ensembl" id="ENSSLDT00000004733.1">
    <property type="protein sequence ID" value="ENSSLDP00000004582.1"/>
    <property type="gene ID" value="ENSSLDG00000003640.1"/>
</dbReference>
<sequence>TEPWKNSQTRVPLKGDSTEEMRHPFRHLEYMLCSAPALGLPDYKLTFQLYVAEDGNVAAAVLAQMHGERPRAVAYYSKMLPLIVKAMVSCLCGGSSSEKQAKDFVNRCLICARCYPNIKTPKHDHSPPVDPFHNYKLILRICQSLGVIHIF</sequence>
<dbReference type="SUPFAM" id="SSF56672">
    <property type="entry name" value="DNA/RNA polymerases"/>
    <property type="match status" value="1"/>
</dbReference>
<organism evidence="2 3">
    <name type="scientific">Seriola lalandi dorsalis</name>
    <dbReference type="NCBI Taxonomy" id="1841481"/>
    <lineage>
        <taxon>Eukaryota</taxon>
        <taxon>Metazoa</taxon>
        <taxon>Chordata</taxon>
        <taxon>Craniata</taxon>
        <taxon>Vertebrata</taxon>
        <taxon>Euteleostomi</taxon>
        <taxon>Actinopterygii</taxon>
        <taxon>Neopterygii</taxon>
        <taxon>Teleostei</taxon>
        <taxon>Neoteleostei</taxon>
        <taxon>Acanthomorphata</taxon>
        <taxon>Carangaria</taxon>
        <taxon>Carangiformes</taxon>
        <taxon>Carangidae</taxon>
        <taxon>Seriola</taxon>
    </lineage>
</organism>
<dbReference type="GeneTree" id="ENSGT00960000186724"/>
<name>A0A3B4WPN1_SERLL</name>
<reference evidence="2" key="1">
    <citation type="submission" date="2025-08" db="UniProtKB">
        <authorList>
            <consortium name="Ensembl"/>
        </authorList>
    </citation>
    <scope>IDENTIFICATION</scope>
</reference>
<dbReference type="Pfam" id="PF17919">
    <property type="entry name" value="RT_RNaseH_2"/>
    <property type="match status" value="1"/>
</dbReference>
<feature type="domain" description="Reverse transcriptase/retrotransposon-derived protein RNase H-like" evidence="1">
    <location>
        <begin position="18"/>
        <end position="80"/>
    </location>
</feature>
<dbReference type="InterPro" id="IPR041577">
    <property type="entry name" value="RT_RNaseH_2"/>
</dbReference>
<proteinExistence type="predicted"/>
<dbReference type="AlphaFoldDB" id="A0A3B4WPN1"/>
<dbReference type="Gene3D" id="3.10.20.370">
    <property type="match status" value="1"/>
</dbReference>
<reference evidence="2" key="2">
    <citation type="submission" date="2025-09" db="UniProtKB">
        <authorList>
            <consortium name="Ensembl"/>
        </authorList>
    </citation>
    <scope>IDENTIFICATION</scope>
</reference>
<evidence type="ECO:0000313" key="2">
    <source>
        <dbReference type="Ensembl" id="ENSSLDP00000004582.1"/>
    </source>
</evidence>
<evidence type="ECO:0000259" key="1">
    <source>
        <dbReference type="Pfam" id="PF17919"/>
    </source>
</evidence>
<evidence type="ECO:0000313" key="3">
    <source>
        <dbReference type="Proteomes" id="UP000261360"/>
    </source>
</evidence>
<protein>
    <recommendedName>
        <fullName evidence="1">Reverse transcriptase/retrotransposon-derived protein RNase H-like domain-containing protein</fullName>
    </recommendedName>
</protein>
<keyword evidence="3" id="KW-1185">Reference proteome</keyword>
<dbReference type="STRING" id="1841481.ENSSLDP00000004582"/>
<dbReference type="Proteomes" id="UP000261360">
    <property type="component" value="Unplaced"/>
</dbReference>